<keyword evidence="1" id="KW-0812">Transmembrane</keyword>
<dbReference type="VEuPathDB" id="PlasmoDB:POWCR01_000186400"/>
<gene>
    <name evidence="2" type="primary">PocGH01_00063200</name>
    <name evidence="2" type="ORF">POCGH01_00063200</name>
</gene>
<dbReference type="AlphaFoldDB" id="A0A1D3JGG6"/>
<keyword evidence="1" id="KW-0472">Membrane</keyword>
<keyword evidence="1" id="KW-1133">Transmembrane helix</keyword>
<accession>A0A1D3JGG6</accession>
<dbReference type="OrthoDB" id="10294685at2759"/>
<feature type="transmembrane region" description="Helical" evidence="1">
    <location>
        <begin position="273"/>
        <end position="292"/>
    </location>
</feature>
<reference evidence="2 3" key="1">
    <citation type="submission" date="2016-06" db="EMBL/GenBank/DDBJ databases">
        <authorList>
            <consortium name="Pathogen Informatics"/>
        </authorList>
    </citation>
    <scope>NUCLEOTIDE SEQUENCE [LARGE SCALE GENOMIC DNA]</scope>
    <source>
        <strain evidence="2">PocGH01</strain>
    </source>
</reference>
<evidence type="ECO:0000313" key="2">
    <source>
        <dbReference type="EMBL" id="SBT85063.1"/>
    </source>
</evidence>
<keyword evidence="3" id="KW-1185">Reference proteome</keyword>
<organism evidence="2 3">
    <name type="scientific">Plasmodium ovale</name>
    <name type="common">malaria parasite P. ovale</name>
    <dbReference type="NCBI Taxonomy" id="36330"/>
    <lineage>
        <taxon>Eukaryota</taxon>
        <taxon>Sar</taxon>
        <taxon>Alveolata</taxon>
        <taxon>Apicomplexa</taxon>
        <taxon>Aconoidasida</taxon>
        <taxon>Haemosporida</taxon>
        <taxon>Plasmodiidae</taxon>
        <taxon>Plasmodium</taxon>
        <taxon>Plasmodium (Plasmodium)</taxon>
    </lineage>
</organism>
<proteinExistence type="predicted"/>
<evidence type="ECO:0000313" key="3">
    <source>
        <dbReference type="Proteomes" id="UP000242942"/>
    </source>
</evidence>
<sequence length="345" mass="41219">MADDDINEILLPSNSSKNELLEKTGIENLEIMCNSEKQDHFGMDELLIKFNSKLFTNYNRVVNRYGINVNKTKYCRDVNYYFDRVIGFIESSKLTARSKEALTFILNEFFTQNDRRFKKHECQRQKDEYSTQKRCILKQLYDSYEDRNHLPKIFAQNIPQDIQYKKYYEDKWGKILQSNQINEILYFSIKCNSKKKFKYSDFLMKPQEICSNNYNSIRLEDIIVTKERLSSEEDTYLTLPSEERSAQDIDFPRPLSPGMEIEPTISSITWTEILFPLIIAPVVFPPFFFIIYKFSPVGRWLRNQIRGKSIKINDTVEHKTHDFFENYKNNKYHMLYHNASHQFDD</sequence>
<dbReference type="VEuPathDB" id="PlasmoDB:PocGH01_00063200"/>
<dbReference type="EMBL" id="FLRI01000621">
    <property type="protein sequence ID" value="SBT85063.1"/>
    <property type="molecule type" value="Genomic_DNA"/>
</dbReference>
<protein>
    <submittedName>
        <fullName evidence="2">PIR protein</fullName>
    </submittedName>
</protein>
<dbReference type="Proteomes" id="UP000242942">
    <property type="component" value="Unassembled WGS sequence"/>
</dbReference>
<name>A0A1D3JGG6_PLAOA</name>
<evidence type="ECO:0000256" key="1">
    <source>
        <dbReference type="SAM" id="Phobius"/>
    </source>
</evidence>